<evidence type="ECO:0000313" key="6">
    <source>
        <dbReference type="EMBL" id="KAF9577829.1"/>
    </source>
</evidence>
<gene>
    <name evidence="6" type="ORF">BGW38_006717</name>
</gene>
<keyword evidence="2" id="KW-0677">Repeat</keyword>
<keyword evidence="5" id="KW-0732">Signal</keyword>
<dbReference type="PANTHER" id="PTHR46228">
    <property type="entry name" value="KELCH DOMAIN-CONTAINING PROTEIN"/>
    <property type="match status" value="1"/>
</dbReference>
<feature type="region of interest" description="Disordered" evidence="3">
    <location>
        <begin position="400"/>
        <end position="434"/>
    </location>
</feature>
<dbReference type="Gene3D" id="2.120.10.80">
    <property type="entry name" value="Kelch-type beta propeller"/>
    <property type="match status" value="2"/>
</dbReference>
<evidence type="ECO:0000256" key="4">
    <source>
        <dbReference type="SAM" id="Phobius"/>
    </source>
</evidence>
<keyword evidence="4" id="KW-0472">Membrane</keyword>
<sequence>MVSSLTTVAAILVASSSFWNHLTAHAQSTVTLPKTLSGAAYTRTSTKFYILGGSDGTSDYGQFFYLNLTVPWTASQPAWTSLTDGLKQKIFPMTASKDESQLVVFHAGESSNPSDPLLAARLYSVTTGIWSTLQIQTTASSYQGFNAVTDLTTGLVYVAGSYNDVSRNSLDIFLFDNNTLQTVSLNAPPTVFLNRAYYANVWSKQLKSILYFGGYNRTLDQIQGPQASAVSRYTPADNSWRTLATTGTPPPPRADHCMATNEDGTKLVVFSGRTYTTPIASSGDIFVLDLVTFEWKSGTPGITRLYPACTVVGNQLIVWGGVDYQEKIPSVSMLIYNIDTGTWIDNYTPPDFLKPNAPQSTSLILSPGAIAGIAVGSMAVFSAVFLFLLHRRHRHVLVKNDDHDDDQTPLGPGNSSSPTSLNHPSSNSLAFSPGSGPMSNQALIGSNGAYSLVLGHQDHYELQQGPFQKHYQHPSLQQEQSFVRPPLAIGHPIKEDQGLRILAQSAEGSAAFNSADYGMNTLMPTSATGVSDSSGYVDGFSLTSSSKVTDFPRPLSQQRRTVEVTIMDKPNIAAQGPHAPVSSKDGYLITGDSPGNPHALVSSKDGYLIAGDSPGNPHTIIDP</sequence>
<keyword evidence="4" id="KW-1133">Transmembrane helix</keyword>
<dbReference type="EMBL" id="JAABOA010004320">
    <property type="protein sequence ID" value="KAF9577829.1"/>
    <property type="molecule type" value="Genomic_DNA"/>
</dbReference>
<keyword evidence="1" id="KW-0880">Kelch repeat</keyword>
<proteinExistence type="predicted"/>
<evidence type="ECO:0000313" key="7">
    <source>
        <dbReference type="Proteomes" id="UP000780801"/>
    </source>
</evidence>
<evidence type="ECO:0000256" key="3">
    <source>
        <dbReference type="SAM" id="MobiDB-lite"/>
    </source>
</evidence>
<dbReference type="InterPro" id="IPR015915">
    <property type="entry name" value="Kelch-typ_b-propeller"/>
</dbReference>
<feature type="chain" id="PRO_5040458527" description="Kelch motif-containing protein" evidence="5">
    <location>
        <begin position="27"/>
        <end position="623"/>
    </location>
</feature>
<comment type="caution">
    <text evidence="6">The sequence shown here is derived from an EMBL/GenBank/DDBJ whole genome shotgun (WGS) entry which is preliminary data.</text>
</comment>
<dbReference type="AlphaFoldDB" id="A0A9P6FM96"/>
<feature type="transmembrane region" description="Helical" evidence="4">
    <location>
        <begin position="364"/>
        <end position="389"/>
    </location>
</feature>
<evidence type="ECO:0008006" key="8">
    <source>
        <dbReference type="Google" id="ProtNLM"/>
    </source>
</evidence>
<accession>A0A9P6FM96</accession>
<feature type="signal peptide" evidence="5">
    <location>
        <begin position="1"/>
        <end position="26"/>
    </location>
</feature>
<feature type="compositionally biased region" description="Low complexity" evidence="3">
    <location>
        <begin position="414"/>
        <end position="429"/>
    </location>
</feature>
<evidence type="ECO:0000256" key="1">
    <source>
        <dbReference type="ARBA" id="ARBA00022441"/>
    </source>
</evidence>
<reference evidence="6" key="1">
    <citation type="journal article" date="2020" name="Fungal Divers.">
        <title>Resolving the Mortierellaceae phylogeny through synthesis of multi-gene phylogenetics and phylogenomics.</title>
        <authorList>
            <person name="Vandepol N."/>
            <person name="Liber J."/>
            <person name="Desiro A."/>
            <person name="Na H."/>
            <person name="Kennedy M."/>
            <person name="Barry K."/>
            <person name="Grigoriev I.V."/>
            <person name="Miller A.N."/>
            <person name="O'Donnell K."/>
            <person name="Stajich J.E."/>
            <person name="Bonito G."/>
        </authorList>
    </citation>
    <scope>NUCLEOTIDE SEQUENCE</scope>
    <source>
        <strain evidence="6">KOD1015</strain>
    </source>
</reference>
<evidence type="ECO:0000256" key="2">
    <source>
        <dbReference type="ARBA" id="ARBA00022737"/>
    </source>
</evidence>
<name>A0A9P6FM96_9FUNG</name>
<dbReference type="OrthoDB" id="10251809at2759"/>
<protein>
    <recommendedName>
        <fullName evidence="8">Kelch motif-containing protein</fullName>
    </recommendedName>
</protein>
<evidence type="ECO:0000256" key="5">
    <source>
        <dbReference type="SAM" id="SignalP"/>
    </source>
</evidence>
<dbReference type="Pfam" id="PF24681">
    <property type="entry name" value="Kelch_KLHDC2_KLHL20_DRC7"/>
    <property type="match status" value="1"/>
</dbReference>
<dbReference type="PANTHER" id="PTHR46228:SF2">
    <property type="entry name" value="KELCH REPEAT PROTEIN (AFU_ORTHOLOGUE AFUA_4G14350)"/>
    <property type="match status" value="1"/>
</dbReference>
<keyword evidence="4" id="KW-0812">Transmembrane</keyword>
<dbReference type="Proteomes" id="UP000780801">
    <property type="component" value="Unassembled WGS sequence"/>
</dbReference>
<keyword evidence="7" id="KW-1185">Reference proteome</keyword>
<organism evidence="6 7">
    <name type="scientific">Lunasporangiospora selenospora</name>
    <dbReference type="NCBI Taxonomy" id="979761"/>
    <lineage>
        <taxon>Eukaryota</taxon>
        <taxon>Fungi</taxon>
        <taxon>Fungi incertae sedis</taxon>
        <taxon>Mucoromycota</taxon>
        <taxon>Mortierellomycotina</taxon>
        <taxon>Mortierellomycetes</taxon>
        <taxon>Mortierellales</taxon>
        <taxon>Mortierellaceae</taxon>
        <taxon>Lunasporangiospora</taxon>
    </lineage>
</organism>
<dbReference type="SUPFAM" id="SSF117281">
    <property type="entry name" value="Kelch motif"/>
    <property type="match status" value="1"/>
</dbReference>